<keyword evidence="1" id="KW-0175">Coiled coil</keyword>
<dbReference type="AlphaFoldDB" id="A0A2K8QMS8"/>
<accession>A0A2K8QMS8</accession>
<evidence type="ECO:0000313" key="5">
    <source>
        <dbReference type="Proteomes" id="UP000231901"/>
    </source>
</evidence>
<dbReference type="GeneID" id="66565242"/>
<dbReference type="Pfam" id="PF07007">
    <property type="entry name" value="LprI"/>
    <property type="match status" value="1"/>
</dbReference>
<protein>
    <recommendedName>
        <fullName evidence="3">Lysozyme inhibitor LprI-like N-terminal domain-containing protein</fullName>
    </recommendedName>
</protein>
<feature type="signal peptide" evidence="2">
    <location>
        <begin position="1"/>
        <end position="19"/>
    </location>
</feature>
<dbReference type="Gene3D" id="1.20.1270.180">
    <property type="match status" value="1"/>
</dbReference>
<dbReference type="EMBL" id="CP025003">
    <property type="protein sequence ID" value="ATZ94813.1"/>
    <property type="molecule type" value="Genomic_DNA"/>
</dbReference>
<dbReference type="InterPro" id="IPR009739">
    <property type="entry name" value="LprI-like_N"/>
</dbReference>
<dbReference type="KEGG" id="dfn:CVE23_12975"/>
<organism evidence="4 5">
    <name type="scientific">Dickeya fangzhongdai</name>
    <dbReference type="NCBI Taxonomy" id="1778540"/>
    <lineage>
        <taxon>Bacteria</taxon>
        <taxon>Pseudomonadati</taxon>
        <taxon>Pseudomonadota</taxon>
        <taxon>Gammaproteobacteria</taxon>
        <taxon>Enterobacterales</taxon>
        <taxon>Pectobacteriaceae</taxon>
        <taxon>Dickeya</taxon>
    </lineage>
</organism>
<evidence type="ECO:0000256" key="1">
    <source>
        <dbReference type="SAM" id="Coils"/>
    </source>
</evidence>
<evidence type="ECO:0000259" key="3">
    <source>
        <dbReference type="Pfam" id="PF07007"/>
    </source>
</evidence>
<feature type="chain" id="PRO_5014707237" description="Lysozyme inhibitor LprI-like N-terminal domain-containing protein" evidence="2">
    <location>
        <begin position="20"/>
        <end position="145"/>
    </location>
</feature>
<sequence>MKRNSALLLLLLLPLTVIANDAQEMNPYNALSDQAEQGLCKDLYEHGIYLEMTQCSYRLQEDSEQKLKQQLDLLNNALKTAGDTKRLALLAEEQAEWEKYRATRCRFRGLHVIPESRVYYDWLATCQAAENYRRIETLDSEPGMP</sequence>
<evidence type="ECO:0000256" key="2">
    <source>
        <dbReference type="SAM" id="SignalP"/>
    </source>
</evidence>
<gene>
    <name evidence="4" type="ORF">CVE23_12975</name>
</gene>
<feature type="domain" description="Lysozyme inhibitor LprI-like N-terminal" evidence="3">
    <location>
        <begin position="50"/>
        <end position="138"/>
    </location>
</feature>
<evidence type="ECO:0000313" key="4">
    <source>
        <dbReference type="EMBL" id="ATZ94813.1"/>
    </source>
</evidence>
<proteinExistence type="predicted"/>
<reference evidence="5" key="1">
    <citation type="journal article" date="2018" name="Genome Announc.">
        <title>Complete genome sequence of a Dickeya fangzhongdai type strain causing bleeding canker of pear tree trunks.</title>
        <authorList>
            <person name="Zhao Y."/>
            <person name="Tian Y."/>
            <person name="Li X."/>
            <person name="Hu B."/>
        </authorList>
    </citation>
    <scope>NUCLEOTIDE SEQUENCE [LARGE SCALE GENOMIC DNA]</scope>
    <source>
        <strain evidence="5">DSM 101947</strain>
    </source>
</reference>
<name>A0A2K8QMS8_9GAMM</name>
<dbReference type="Proteomes" id="UP000231901">
    <property type="component" value="Chromosome"/>
</dbReference>
<keyword evidence="2" id="KW-0732">Signal</keyword>
<feature type="coiled-coil region" evidence="1">
    <location>
        <begin position="57"/>
        <end position="84"/>
    </location>
</feature>
<dbReference type="RefSeq" id="WP_100849692.1">
    <property type="nucleotide sequence ID" value="NZ_BMJF01000002.1"/>
</dbReference>
<keyword evidence="5" id="KW-1185">Reference proteome</keyword>